<keyword evidence="2" id="KW-1185">Reference proteome</keyword>
<dbReference type="Proteomes" id="UP000219338">
    <property type="component" value="Unassembled WGS sequence"/>
</dbReference>
<dbReference type="AlphaFoldDB" id="A0A284S6S2"/>
<accession>A0A284S6S2</accession>
<dbReference type="OrthoDB" id="10430882at2759"/>
<sequence length="77" mass="8412">MDDAYILTFFTQVSVLKGKDTVDDLPAAIPIFPPSTTLSAKTAVLNDDLCLPILHKGDVSSFVSTAIIRARKGWEQF</sequence>
<proteinExistence type="predicted"/>
<gene>
    <name evidence="1" type="ORF">ARMOST_20223</name>
</gene>
<protein>
    <submittedName>
        <fullName evidence="1">Uncharacterized protein</fullName>
    </submittedName>
</protein>
<evidence type="ECO:0000313" key="2">
    <source>
        <dbReference type="Proteomes" id="UP000219338"/>
    </source>
</evidence>
<reference evidence="2" key="1">
    <citation type="journal article" date="2017" name="Nat. Ecol. Evol.">
        <title>Genome expansion and lineage-specific genetic innovations in the forest pathogenic fungi Armillaria.</title>
        <authorList>
            <person name="Sipos G."/>
            <person name="Prasanna A.N."/>
            <person name="Walter M.C."/>
            <person name="O'Connor E."/>
            <person name="Balint B."/>
            <person name="Krizsan K."/>
            <person name="Kiss B."/>
            <person name="Hess J."/>
            <person name="Varga T."/>
            <person name="Slot J."/>
            <person name="Riley R."/>
            <person name="Boka B."/>
            <person name="Rigling D."/>
            <person name="Barry K."/>
            <person name="Lee J."/>
            <person name="Mihaltcheva S."/>
            <person name="LaButti K."/>
            <person name="Lipzen A."/>
            <person name="Waldron R."/>
            <person name="Moloney N.M."/>
            <person name="Sperisen C."/>
            <person name="Kredics L."/>
            <person name="Vagvoelgyi C."/>
            <person name="Patrignani A."/>
            <person name="Fitzpatrick D."/>
            <person name="Nagy I."/>
            <person name="Doyle S."/>
            <person name="Anderson J.B."/>
            <person name="Grigoriev I.V."/>
            <person name="Gueldener U."/>
            <person name="Muensterkoetter M."/>
            <person name="Nagy L.G."/>
        </authorList>
    </citation>
    <scope>NUCLEOTIDE SEQUENCE [LARGE SCALE GENOMIC DNA]</scope>
    <source>
        <strain evidence="2">C18/9</strain>
    </source>
</reference>
<evidence type="ECO:0000313" key="1">
    <source>
        <dbReference type="EMBL" id="SJL16694.1"/>
    </source>
</evidence>
<dbReference type="EMBL" id="FUEG01000037">
    <property type="protein sequence ID" value="SJL16694.1"/>
    <property type="molecule type" value="Genomic_DNA"/>
</dbReference>
<organism evidence="1 2">
    <name type="scientific">Armillaria ostoyae</name>
    <name type="common">Armillaria root rot fungus</name>
    <dbReference type="NCBI Taxonomy" id="47428"/>
    <lineage>
        <taxon>Eukaryota</taxon>
        <taxon>Fungi</taxon>
        <taxon>Dikarya</taxon>
        <taxon>Basidiomycota</taxon>
        <taxon>Agaricomycotina</taxon>
        <taxon>Agaricomycetes</taxon>
        <taxon>Agaricomycetidae</taxon>
        <taxon>Agaricales</taxon>
        <taxon>Marasmiineae</taxon>
        <taxon>Physalacriaceae</taxon>
        <taxon>Armillaria</taxon>
    </lineage>
</organism>
<name>A0A284S6S2_ARMOS</name>